<dbReference type="GO" id="GO:0008982">
    <property type="term" value="F:protein-N(PI)-phosphohistidine-sugar phosphotransferase activity"/>
    <property type="evidence" value="ECO:0007669"/>
    <property type="project" value="InterPro"/>
</dbReference>
<dbReference type="CDD" id="cd05568">
    <property type="entry name" value="PTS_IIB_bgl_like"/>
    <property type="match status" value="1"/>
</dbReference>
<feature type="domain" description="PTS EIIB type-2" evidence="5">
    <location>
        <begin position="407"/>
        <end position="498"/>
    </location>
</feature>
<dbReference type="GeneID" id="56347608"/>
<dbReference type="RefSeq" id="WP_047943335.1">
    <property type="nucleotide sequence ID" value="NZ_CP053989.1"/>
</dbReference>
<feature type="domain" description="PRD" evidence="6">
    <location>
        <begin position="295"/>
        <end position="404"/>
    </location>
</feature>
<comment type="caution">
    <text evidence="7">The sequence shown here is derived from an EMBL/GenBank/DDBJ whole genome shotgun (WGS) entry which is preliminary data.</text>
</comment>
<dbReference type="InterPro" id="IPR036388">
    <property type="entry name" value="WH-like_DNA-bd_sf"/>
</dbReference>
<dbReference type="InterPro" id="IPR011608">
    <property type="entry name" value="PRD"/>
</dbReference>
<dbReference type="InterPro" id="IPR036634">
    <property type="entry name" value="PRD_sf"/>
</dbReference>
<dbReference type="GO" id="GO:0006355">
    <property type="term" value="P:regulation of DNA-templated transcription"/>
    <property type="evidence" value="ECO:0007669"/>
    <property type="project" value="InterPro"/>
</dbReference>
<dbReference type="Pfam" id="PF08279">
    <property type="entry name" value="HTH_11"/>
    <property type="match status" value="1"/>
</dbReference>
<dbReference type="OrthoDB" id="3239954at2"/>
<evidence type="ECO:0000259" key="6">
    <source>
        <dbReference type="PROSITE" id="PS51372"/>
    </source>
</evidence>
<name>A0A0J1IGT6_NIACI</name>
<keyword evidence="1" id="KW-0808">Transferase</keyword>
<dbReference type="PANTHER" id="PTHR30185">
    <property type="entry name" value="CRYPTIC BETA-GLUCOSIDE BGL OPERON ANTITERMINATOR"/>
    <property type="match status" value="1"/>
</dbReference>
<evidence type="ECO:0000313" key="7">
    <source>
        <dbReference type="EMBL" id="KLV25146.1"/>
    </source>
</evidence>
<dbReference type="Pfam" id="PF00874">
    <property type="entry name" value="PRD"/>
    <property type="match status" value="2"/>
</dbReference>
<evidence type="ECO:0000313" key="8">
    <source>
        <dbReference type="Proteomes" id="UP000036045"/>
    </source>
</evidence>
<keyword evidence="2" id="KW-0677">Repeat</keyword>
<protein>
    <submittedName>
        <fullName evidence="7">Transcription antiterminator</fullName>
    </submittedName>
</protein>
<dbReference type="SUPFAM" id="SSF63520">
    <property type="entry name" value="PTS-regulatory domain, PRD"/>
    <property type="match status" value="2"/>
</dbReference>
<dbReference type="InterPro" id="IPR036095">
    <property type="entry name" value="PTS_EIIB-like_sf"/>
</dbReference>
<feature type="domain" description="PRD" evidence="6">
    <location>
        <begin position="182"/>
        <end position="291"/>
    </location>
</feature>
<reference evidence="7 8" key="1">
    <citation type="submission" date="2015-05" db="EMBL/GenBank/DDBJ databases">
        <title>Whole genome sequence and identification of bacterial endophytes from Costus igneus.</title>
        <authorList>
            <person name="Lee Y.P."/>
            <person name="Gan H.M."/>
            <person name="Eng W."/>
            <person name="Wheatley M.S."/>
            <person name="Caraballo A."/>
            <person name="Polter S."/>
            <person name="Savka M.A."/>
            <person name="Hudson A.O."/>
        </authorList>
    </citation>
    <scope>NUCLEOTIDE SEQUENCE [LARGE SCALE GENOMIC DNA]</scope>
    <source>
        <strain evidence="7 8">RIT379</strain>
    </source>
</reference>
<dbReference type="InterPro" id="IPR013011">
    <property type="entry name" value="PTS_EIIB_2"/>
</dbReference>
<dbReference type="PANTHER" id="PTHR30185:SF18">
    <property type="entry name" value="TRANSCRIPTIONAL REGULATOR MTLR"/>
    <property type="match status" value="1"/>
</dbReference>
<dbReference type="Proteomes" id="UP000036045">
    <property type="component" value="Unassembled WGS sequence"/>
</dbReference>
<sequence>MSSKSNYEQDLLLFLSKTQGYVTSKELLEVLNVSQKTVYRLVNKINDEYEDGPLIISERGRGYKLDYEKFIHAQKSNYKDKKMQFSPQERRKRIMEQLLLSSPKPINVYHLFSDYYVGDSVAFNDEQIMSEELKKYNLVLERKNRTLAILGDEVNIRKAIKDIIEIFHIIDIDDLKRNPKLNFNQYDVLFILEQLRKMEEDLNITIPYPYNVNIFSHLYILLSRSRKVPIRLFTDEISSKEMENMQRDILYPLAKMIVQNIEKYLNSPLPDMEVYFLYQYLVSSRMQGSHAITSTFSSEVIRVTKAYIEGMSTSLGMDIDSQCQSIFVDLANHIKPMLNRLEHKIRVKNNLLSQIKLTYEEVFMGVRKVSGSISEKFNLPAINDDENGFITLYFAKALETRQYQHPIKTLIMCTTGIGTSELLRAKVSKKFPELEIVDVVASRNTQILKEKYSDAELILSTVHMKEEVAIPYLLVSAMFTMDDQKRLQGKIEEIYHGY</sequence>
<dbReference type="InterPro" id="IPR050661">
    <property type="entry name" value="BglG_antiterminators"/>
</dbReference>
<dbReference type="Gene3D" id="3.40.50.2300">
    <property type="match status" value="1"/>
</dbReference>
<gene>
    <name evidence="7" type="ORF">ABW02_16290</name>
</gene>
<accession>A0A0J1IGT6</accession>
<dbReference type="GO" id="GO:0009401">
    <property type="term" value="P:phosphoenolpyruvate-dependent sugar phosphotransferase system"/>
    <property type="evidence" value="ECO:0007669"/>
    <property type="project" value="InterPro"/>
</dbReference>
<keyword evidence="8" id="KW-1185">Reference proteome</keyword>
<dbReference type="Gene3D" id="1.10.10.10">
    <property type="entry name" value="Winged helix-like DNA-binding domain superfamily/Winged helix DNA-binding domain"/>
    <property type="match status" value="1"/>
</dbReference>
<organism evidence="7 8">
    <name type="scientific">Niallia circulans</name>
    <name type="common">Bacillus circulans</name>
    <dbReference type="NCBI Taxonomy" id="1397"/>
    <lineage>
        <taxon>Bacteria</taxon>
        <taxon>Bacillati</taxon>
        <taxon>Bacillota</taxon>
        <taxon>Bacilli</taxon>
        <taxon>Bacillales</taxon>
        <taxon>Bacillaceae</taxon>
        <taxon>Niallia</taxon>
    </lineage>
</organism>
<dbReference type="EMBL" id="LDPH01000017">
    <property type="protein sequence ID" value="KLV25146.1"/>
    <property type="molecule type" value="Genomic_DNA"/>
</dbReference>
<evidence type="ECO:0000256" key="1">
    <source>
        <dbReference type="ARBA" id="ARBA00022679"/>
    </source>
</evidence>
<evidence type="ECO:0000256" key="2">
    <source>
        <dbReference type="ARBA" id="ARBA00022737"/>
    </source>
</evidence>
<dbReference type="PROSITE" id="PS51099">
    <property type="entry name" value="PTS_EIIB_TYPE_2"/>
    <property type="match status" value="1"/>
</dbReference>
<dbReference type="InterPro" id="IPR013196">
    <property type="entry name" value="HTH_11"/>
</dbReference>
<evidence type="ECO:0000256" key="4">
    <source>
        <dbReference type="ARBA" id="ARBA00023163"/>
    </source>
</evidence>
<dbReference type="AlphaFoldDB" id="A0A0J1IGT6"/>
<dbReference type="SUPFAM" id="SSF52794">
    <property type="entry name" value="PTS system IIB component-like"/>
    <property type="match status" value="1"/>
</dbReference>
<evidence type="ECO:0000259" key="5">
    <source>
        <dbReference type="PROSITE" id="PS51099"/>
    </source>
</evidence>
<keyword evidence="4" id="KW-0804">Transcription</keyword>
<dbReference type="PATRIC" id="fig|1397.4.peg.1449"/>
<proteinExistence type="predicted"/>
<dbReference type="Gene3D" id="1.10.1790.10">
    <property type="entry name" value="PRD domain"/>
    <property type="match status" value="2"/>
</dbReference>
<keyword evidence="3" id="KW-0805">Transcription regulation</keyword>
<evidence type="ECO:0000256" key="3">
    <source>
        <dbReference type="ARBA" id="ARBA00023015"/>
    </source>
</evidence>
<dbReference type="PROSITE" id="PS51372">
    <property type="entry name" value="PRD_2"/>
    <property type="match status" value="2"/>
</dbReference>